<dbReference type="EMBL" id="FNBJ01000007">
    <property type="protein sequence ID" value="SDF17814.1"/>
    <property type="molecule type" value="Genomic_DNA"/>
</dbReference>
<dbReference type="Proteomes" id="UP000198612">
    <property type="component" value="Unassembled WGS sequence"/>
</dbReference>
<accession>A0A1H9ZTB8</accession>
<sequence>MNDEELKIENKSLYTNDAVWQEIIIDLSEQRVEEEETQKNYITPKWYTGNRLQDEENVLFIIRKVQSWFLFILKSRVNHYMKKLLNLFPLIIKKYPDMK</sequence>
<keyword evidence="4" id="KW-1185">Reference proteome</keyword>
<reference evidence="3 4" key="1">
    <citation type="submission" date="2016-10" db="EMBL/GenBank/DDBJ databases">
        <authorList>
            <person name="Varghese N."/>
            <person name="Submissions S."/>
        </authorList>
    </citation>
    <scope>NUCLEOTIDE SEQUENCE [LARGE SCALE GENOMIC DNA]</scope>
    <source>
        <strain evidence="1 4">WG2</strain>
        <strain evidence="2 3">WG5</strain>
    </source>
</reference>
<organism evidence="2 3">
    <name type="scientific">Halanaerobium congolense</name>
    <dbReference type="NCBI Taxonomy" id="54121"/>
    <lineage>
        <taxon>Bacteria</taxon>
        <taxon>Bacillati</taxon>
        <taxon>Bacillota</taxon>
        <taxon>Clostridia</taxon>
        <taxon>Halanaerobiales</taxon>
        <taxon>Halanaerobiaceae</taxon>
        <taxon>Halanaerobium</taxon>
    </lineage>
</organism>
<protein>
    <submittedName>
        <fullName evidence="2">Uncharacterized protein</fullName>
    </submittedName>
</protein>
<proteinExistence type="predicted"/>
<dbReference type="EMBL" id="FOHG01000008">
    <property type="protein sequence ID" value="SES84953.1"/>
    <property type="molecule type" value="Genomic_DNA"/>
</dbReference>
<dbReference type="AlphaFoldDB" id="A0A1H9ZTB8"/>
<dbReference type="Proteomes" id="UP000199519">
    <property type="component" value="Unassembled WGS sequence"/>
</dbReference>
<name>A0A1H9ZTB8_9FIRM</name>
<dbReference type="RefSeq" id="WP_218119706.1">
    <property type="nucleotide sequence ID" value="NZ_FNBJ01000007.1"/>
</dbReference>
<evidence type="ECO:0000313" key="2">
    <source>
        <dbReference type="EMBL" id="SES84953.1"/>
    </source>
</evidence>
<gene>
    <name evidence="1" type="ORF">SAMN04488598_10773</name>
    <name evidence="2" type="ORF">SAMN04515652_10873</name>
</gene>
<evidence type="ECO:0000313" key="3">
    <source>
        <dbReference type="Proteomes" id="UP000198612"/>
    </source>
</evidence>
<evidence type="ECO:0000313" key="4">
    <source>
        <dbReference type="Proteomes" id="UP000199519"/>
    </source>
</evidence>
<evidence type="ECO:0000313" key="1">
    <source>
        <dbReference type="EMBL" id="SDF17814.1"/>
    </source>
</evidence>